<feature type="non-terminal residue" evidence="1">
    <location>
        <position position="1"/>
    </location>
</feature>
<reference evidence="1" key="1">
    <citation type="submission" date="2018-06" db="EMBL/GenBank/DDBJ databases">
        <authorList>
            <person name="Zhirakovskaya E."/>
        </authorList>
    </citation>
    <scope>NUCLEOTIDE SEQUENCE</scope>
</reference>
<name>A0A3B1BKF2_9ZZZZ</name>
<accession>A0A3B1BKF2</accession>
<dbReference type="AlphaFoldDB" id="A0A3B1BKF2"/>
<protein>
    <submittedName>
        <fullName evidence="1">Uncharacterized protein</fullName>
    </submittedName>
</protein>
<sequence length="26" mass="2963">SEFIIGALFLLYGVYTIIHILKPNRA</sequence>
<evidence type="ECO:0000313" key="1">
    <source>
        <dbReference type="EMBL" id="VAX18776.1"/>
    </source>
</evidence>
<proteinExistence type="predicted"/>
<dbReference type="EMBL" id="UOGB01000121">
    <property type="protein sequence ID" value="VAX18776.1"/>
    <property type="molecule type" value="Genomic_DNA"/>
</dbReference>
<organism evidence="1">
    <name type="scientific">hydrothermal vent metagenome</name>
    <dbReference type="NCBI Taxonomy" id="652676"/>
    <lineage>
        <taxon>unclassified sequences</taxon>
        <taxon>metagenomes</taxon>
        <taxon>ecological metagenomes</taxon>
    </lineage>
</organism>
<gene>
    <name evidence="1" type="ORF">MNBD_NITROSPINAE03-844</name>
</gene>